<keyword evidence="7" id="KW-1133">Transmembrane helix</keyword>
<evidence type="ECO:0000256" key="8">
    <source>
        <dbReference type="ARBA" id="ARBA00023128"/>
    </source>
</evidence>
<comment type="subcellular location">
    <subcellularLocation>
        <location evidence="1">Mitochondrion inner membrane</location>
        <topology evidence="1">Multi-pass membrane protein</topology>
    </subcellularLocation>
</comment>
<dbReference type="InterPro" id="IPR023395">
    <property type="entry name" value="MCP_dom_sf"/>
</dbReference>
<evidence type="ECO:0000256" key="9">
    <source>
        <dbReference type="ARBA" id="ARBA00023136"/>
    </source>
</evidence>
<evidence type="ECO:0000256" key="11">
    <source>
        <dbReference type="RuleBase" id="RU000488"/>
    </source>
</evidence>
<evidence type="ECO:0000256" key="10">
    <source>
        <dbReference type="PROSITE-ProRule" id="PRU00282"/>
    </source>
</evidence>
<dbReference type="Proteomes" id="UP000217199">
    <property type="component" value="Unassembled WGS sequence"/>
</dbReference>
<dbReference type="AlphaFoldDB" id="A0A286UR46"/>
<dbReference type="OrthoDB" id="6703404at2759"/>
<dbReference type="PANTHER" id="PTHR45928">
    <property type="entry name" value="RE38146P"/>
    <property type="match status" value="1"/>
</dbReference>
<dbReference type="FunCoup" id="A0A286UR46">
    <property type="interactions" value="42"/>
</dbReference>
<evidence type="ECO:0000256" key="2">
    <source>
        <dbReference type="ARBA" id="ARBA00006375"/>
    </source>
</evidence>
<evidence type="ECO:0000313" key="13">
    <source>
        <dbReference type="Proteomes" id="UP000217199"/>
    </source>
</evidence>
<comment type="caution">
    <text evidence="12">The sequence shown here is derived from an EMBL/GenBank/DDBJ whole genome shotgun (WGS) entry which is preliminary data.</text>
</comment>
<dbReference type="SUPFAM" id="SSF103506">
    <property type="entry name" value="Mitochondrial carrier"/>
    <property type="match status" value="1"/>
</dbReference>
<dbReference type="Gene3D" id="1.50.40.10">
    <property type="entry name" value="Mitochondrial carrier domain"/>
    <property type="match status" value="1"/>
</dbReference>
<feature type="repeat" description="Solcar" evidence="10">
    <location>
        <begin position="214"/>
        <end position="309"/>
    </location>
</feature>
<dbReference type="PROSITE" id="PS50920">
    <property type="entry name" value="SOLCAR"/>
    <property type="match status" value="3"/>
</dbReference>
<comment type="similarity">
    <text evidence="2 11">Belongs to the mitochondrial carrier (TC 2.A.29) family.</text>
</comment>
<keyword evidence="6" id="KW-0999">Mitochondrion inner membrane</keyword>
<dbReference type="Pfam" id="PF00153">
    <property type="entry name" value="Mito_carr"/>
    <property type="match status" value="3"/>
</dbReference>
<keyword evidence="8" id="KW-0496">Mitochondrion</keyword>
<feature type="repeat" description="Solcar" evidence="10">
    <location>
        <begin position="112"/>
        <end position="204"/>
    </location>
</feature>
<organism evidence="12 13">
    <name type="scientific">Pyrrhoderma noxium</name>
    <dbReference type="NCBI Taxonomy" id="2282107"/>
    <lineage>
        <taxon>Eukaryota</taxon>
        <taxon>Fungi</taxon>
        <taxon>Dikarya</taxon>
        <taxon>Basidiomycota</taxon>
        <taxon>Agaricomycotina</taxon>
        <taxon>Agaricomycetes</taxon>
        <taxon>Hymenochaetales</taxon>
        <taxon>Hymenochaetaceae</taxon>
        <taxon>Pyrrhoderma</taxon>
    </lineage>
</organism>
<reference evidence="12 13" key="1">
    <citation type="journal article" date="2017" name="Mol. Ecol.">
        <title>Comparative and population genomic landscape of Phellinus noxius: A hypervariable fungus causing root rot in trees.</title>
        <authorList>
            <person name="Chung C.L."/>
            <person name="Lee T.J."/>
            <person name="Akiba M."/>
            <person name="Lee H.H."/>
            <person name="Kuo T.H."/>
            <person name="Liu D."/>
            <person name="Ke H.M."/>
            <person name="Yokoi T."/>
            <person name="Roa M.B."/>
            <person name="Lu M.J."/>
            <person name="Chang Y.Y."/>
            <person name="Ann P.J."/>
            <person name="Tsai J.N."/>
            <person name="Chen C.Y."/>
            <person name="Tzean S.S."/>
            <person name="Ota Y."/>
            <person name="Hattori T."/>
            <person name="Sahashi N."/>
            <person name="Liou R.F."/>
            <person name="Kikuchi T."/>
            <person name="Tsai I.J."/>
        </authorList>
    </citation>
    <scope>NUCLEOTIDE SEQUENCE [LARGE SCALE GENOMIC DNA]</scope>
    <source>
        <strain evidence="12 13">FFPRI411160</strain>
    </source>
</reference>
<keyword evidence="4 10" id="KW-0812">Transmembrane</keyword>
<dbReference type="PANTHER" id="PTHR45928:SF1">
    <property type="entry name" value="RE38146P"/>
    <property type="match status" value="1"/>
</dbReference>
<evidence type="ECO:0000256" key="1">
    <source>
        <dbReference type="ARBA" id="ARBA00004448"/>
    </source>
</evidence>
<keyword evidence="9 10" id="KW-0472">Membrane</keyword>
<sequence>MTASGRPLSTAEGFICGGLAACTAVTFSNPAEVAKTRLQLQGELAKGGGKRVYNSAVDVLAKTWRNEGIKGLQRGLAPAYVYQILLNGSRLGFYEPFRRTFNRIIGRSTSEQIAATSVAAGAASGIVGACLGNPLFLIKARMQAYSPALPVGTQHYYKSSIDALRTIYKAENFRGLIRGMDAAMLRTACGSAVQLPTYNWTKNHLIQSGITSADSIWTFLASSAVSGACVCLAMQPADTALTRVYNQPTQRLPNGRLVGTLYKNPFDCLWKTLKAEGPFGWYKGSTAHFLRIAPHTIITLTANDLIINLYKRIRDGQSVL</sequence>
<evidence type="ECO:0000256" key="7">
    <source>
        <dbReference type="ARBA" id="ARBA00022989"/>
    </source>
</evidence>
<evidence type="ECO:0000256" key="5">
    <source>
        <dbReference type="ARBA" id="ARBA00022737"/>
    </source>
</evidence>
<dbReference type="EMBL" id="NBII01000002">
    <property type="protein sequence ID" value="PAV22061.1"/>
    <property type="molecule type" value="Genomic_DNA"/>
</dbReference>
<evidence type="ECO:0000256" key="3">
    <source>
        <dbReference type="ARBA" id="ARBA00022448"/>
    </source>
</evidence>
<evidence type="ECO:0000313" key="12">
    <source>
        <dbReference type="EMBL" id="PAV22061.1"/>
    </source>
</evidence>
<dbReference type="InParanoid" id="A0A286UR46"/>
<name>A0A286UR46_9AGAM</name>
<keyword evidence="5" id="KW-0677">Repeat</keyword>
<gene>
    <name evidence="12" type="ORF">PNOK_0201800</name>
</gene>
<accession>A0A286UR46</accession>
<evidence type="ECO:0000256" key="6">
    <source>
        <dbReference type="ARBA" id="ARBA00022792"/>
    </source>
</evidence>
<proteinExistence type="inferred from homology"/>
<protein>
    <submittedName>
        <fullName evidence="12">Oxaloacetate carrier</fullName>
    </submittedName>
</protein>
<dbReference type="STRING" id="2282107.A0A286UR46"/>
<feature type="repeat" description="Solcar" evidence="10">
    <location>
        <begin position="12"/>
        <end position="100"/>
    </location>
</feature>
<dbReference type="InterPro" id="IPR018108">
    <property type="entry name" value="MCP_transmembrane"/>
</dbReference>
<keyword evidence="13" id="KW-1185">Reference proteome</keyword>
<dbReference type="GO" id="GO:0005743">
    <property type="term" value="C:mitochondrial inner membrane"/>
    <property type="evidence" value="ECO:0007669"/>
    <property type="project" value="UniProtKB-SubCell"/>
</dbReference>
<dbReference type="InterPro" id="IPR051508">
    <property type="entry name" value="Mito_Carrier_Antiporter"/>
</dbReference>
<keyword evidence="3 11" id="KW-0813">Transport</keyword>
<evidence type="ECO:0000256" key="4">
    <source>
        <dbReference type="ARBA" id="ARBA00022692"/>
    </source>
</evidence>